<dbReference type="SUPFAM" id="SSF52540">
    <property type="entry name" value="P-loop containing nucleoside triphosphate hydrolases"/>
    <property type="match status" value="1"/>
</dbReference>
<reference evidence="11" key="2">
    <citation type="submission" date="2025-08" db="UniProtKB">
        <authorList>
            <consortium name="RefSeq"/>
        </authorList>
    </citation>
    <scope>IDENTIFICATION</scope>
    <source>
        <tissue evidence="11">Whole plant</tissue>
    </source>
</reference>
<evidence type="ECO:0000256" key="2">
    <source>
        <dbReference type="ARBA" id="ARBA00022737"/>
    </source>
</evidence>
<dbReference type="GO" id="GO:0005524">
    <property type="term" value="F:ATP binding"/>
    <property type="evidence" value="ECO:0007669"/>
    <property type="project" value="UniProtKB-KW"/>
</dbReference>
<keyword evidence="3" id="KW-0547">Nucleotide-binding</keyword>
<evidence type="ECO:0000256" key="3">
    <source>
        <dbReference type="ARBA" id="ARBA00022741"/>
    </source>
</evidence>
<dbReference type="GO" id="GO:0006952">
    <property type="term" value="P:defense response"/>
    <property type="evidence" value="ECO:0007669"/>
    <property type="project" value="UniProtKB-KW"/>
</dbReference>
<dbReference type="InterPro" id="IPR001611">
    <property type="entry name" value="Leu-rich_rpt"/>
</dbReference>
<keyword evidence="2" id="KW-0677">Repeat</keyword>
<dbReference type="InterPro" id="IPR056789">
    <property type="entry name" value="LRR_R13L1-DRL21"/>
</dbReference>
<dbReference type="InterPro" id="IPR058922">
    <property type="entry name" value="WHD_DRP"/>
</dbReference>
<evidence type="ECO:0000259" key="8">
    <source>
        <dbReference type="Pfam" id="PF23559"/>
    </source>
</evidence>
<keyword evidence="1" id="KW-0433">Leucine-rich repeat</keyword>
<evidence type="ECO:0000259" key="7">
    <source>
        <dbReference type="Pfam" id="PF18052"/>
    </source>
</evidence>
<evidence type="ECO:0000313" key="11">
    <source>
        <dbReference type="RefSeq" id="XP_052113346.1"/>
    </source>
</evidence>
<feature type="domain" description="R13L1/DRL21-like LRR repeat region" evidence="9">
    <location>
        <begin position="512"/>
        <end position="650"/>
    </location>
</feature>
<proteinExistence type="predicted"/>
<dbReference type="Gene3D" id="1.10.8.430">
    <property type="entry name" value="Helical domain of apoptotic protease-activating factors"/>
    <property type="match status" value="1"/>
</dbReference>
<reference evidence="10" key="1">
    <citation type="journal article" date="2016" name="Nat. Genet.">
        <title>The genome sequences of Arachis duranensis and Arachis ipaensis, the diploid ancestors of cultivated peanut.</title>
        <authorList>
            <person name="Bertioli D.J."/>
            <person name="Cannon S.B."/>
            <person name="Froenicke L."/>
            <person name="Huang G."/>
            <person name="Farmer A.D."/>
            <person name="Cannon E.K."/>
            <person name="Liu X."/>
            <person name="Gao D."/>
            <person name="Clevenger J."/>
            <person name="Dash S."/>
            <person name="Ren L."/>
            <person name="Moretzsohn M.C."/>
            <person name="Shirasawa K."/>
            <person name="Huang W."/>
            <person name="Vidigal B."/>
            <person name="Abernathy B."/>
            <person name="Chu Y."/>
            <person name="Niederhuth C.E."/>
            <person name="Umale P."/>
            <person name="Araujo A.C."/>
            <person name="Kozik A."/>
            <person name="Kim K.D."/>
            <person name="Burow M.D."/>
            <person name="Varshney R.K."/>
            <person name="Wang X."/>
            <person name="Zhang X."/>
            <person name="Barkley N."/>
            <person name="Guimaraes P.M."/>
            <person name="Isobe S."/>
            <person name="Guo B."/>
            <person name="Liao B."/>
            <person name="Stalker H.T."/>
            <person name="Schmitz R.J."/>
            <person name="Scheffler B.E."/>
            <person name="Leal-Bertioli S.C."/>
            <person name="Xun X."/>
            <person name="Jackson S.A."/>
            <person name="Michelmore R."/>
            <person name="Ozias-Akins P."/>
        </authorList>
    </citation>
    <scope>NUCLEOTIDE SEQUENCE [LARGE SCALE GENOMIC DNA]</scope>
    <source>
        <strain evidence="10">cv. V14167</strain>
    </source>
</reference>
<name>A0A9C6TFU1_ARADU</name>
<keyword evidence="10" id="KW-1185">Reference proteome</keyword>
<feature type="domain" description="NB-ARC" evidence="6">
    <location>
        <begin position="101"/>
        <end position="168"/>
    </location>
</feature>
<evidence type="ECO:0000256" key="5">
    <source>
        <dbReference type="ARBA" id="ARBA00022840"/>
    </source>
</evidence>
<dbReference type="InterPro" id="IPR002182">
    <property type="entry name" value="NB-ARC"/>
</dbReference>
<dbReference type="Gene3D" id="3.80.10.10">
    <property type="entry name" value="Ribonuclease Inhibitor"/>
    <property type="match status" value="4"/>
</dbReference>
<accession>A0A9C6TFU1</accession>
<dbReference type="PRINTS" id="PR00364">
    <property type="entry name" value="DISEASERSIST"/>
</dbReference>
<dbReference type="InterPro" id="IPR032675">
    <property type="entry name" value="LRR_dom_sf"/>
</dbReference>
<dbReference type="InterPro" id="IPR027417">
    <property type="entry name" value="P-loop_NTPase"/>
</dbReference>
<evidence type="ECO:0000259" key="6">
    <source>
        <dbReference type="Pfam" id="PF00931"/>
    </source>
</evidence>
<dbReference type="InterPro" id="IPR041118">
    <property type="entry name" value="Rx_N"/>
</dbReference>
<dbReference type="Proteomes" id="UP000515211">
    <property type="component" value="Chromosome 2"/>
</dbReference>
<dbReference type="FunFam" id="1.10.10.10:FF:000322">
    <property type="entry name" value="Probable disease resistance protein At1g63360"/>
    <property type="match status" value="1"/>
</dbReference>
<protein>
    <submittedName>
        <fullName evidence="11">Disease resistance protein At3g14460 isoform X3</fullName>
    </submittedName>
</protein>
<dbReference type="Gene3D" id="1.20.5.4130">
    <property type="match status" value="1"/>
</dbReference>
<dbReference type="GO" id="GO:0043531">
    <property type="term" value="F:ADP binding"/>
    <property type="evidence" value="ECO:0007669"/>
    <property type="project" value="InterPro"/>
</dbReference>
<dbReference type="AlphaFoldDB" id="A0A9C6TFU1"/>
<evidence type="ECO:0000256" key="4">
    <source>
        <dbReference type="ARBA" id="ARBA00022821"/>
    </source>
</evidence>
<dbReference type="Pfam" id="PF00931">
    <property type="entry name" value="NB-ARC"/>
    <property type="match status" value="1"/>
</dbReference>
<dbReference type="InterPro" id="IPR042197">
    <property type="entry name" value="Apaf_helical"/>
</dbReference>
<sequence>MAAKLDGGAYLTSFVDAILDKLSSILEDDSVLDSVLELLERLQNSLYDAGPVLDDAEQKQFTDKRVKKWLVDLQDALYFADDLLDELSTKAAIAATQGDPVVLDDVWHDQQDIWEDLLKPFRYGNHGSKILLTTRSEKVASVVATTDLHYQLSLLSNEDCWLVFSKHARLSADSMKNPTLQKVGKDIVKKCDGLPLAAQALGGLLRGNYEVKSWNHILKNEIWKSSNDKIKIVPALRVSYYYLPSCLKKCFVYCSIYPKSYEFDKDELILLWMAENLLQPIGEKSLEEVGDEYFDELFVRSFFQPHSTNEKTFVMHDLVHDLAMIYAGEFCFRAEEHENAVEIDIKARHLSHNAKGNYPISKLVGVCDRVEHTRTFLEINLSPNIPFDMENTPCILLSKLKRLRALSFKCFPLESVPDSIGELIHLRYLDLSGTYIVTLPESLGNLYNLQTLKLIGCEKLKMLPDGMQNLVNLRHLDIRATCLRKMPKGMSKLKSLQFLSDFVIGKHEENKIKELGALANLRESISIDKLENVVDSSEAWEARMFDKDGIDSLKLSWWSHKSMEEVFAFAVKKKDAADSQIERDILDKLQPHSNLKEVEISGYRGTTFPDWLENSSYHNITTLTLQHCNKCSVLPSFGQLPSLKHLTISDFKSLKTVGAEFYKGGSCLETPFPVLETLTFCSISDWVKWDSMEFNAFPRLAELTLSDCPMLTGDLPYHLPSLQSLTIDNSKDLRCCLPIAPAMASLNIVGGGEVSISELPPLLRKLSIHGIDQVEPVVKAFRNMQLTCLTSLCISDCSFHISFPVSSIPASLQELTISGCAKLELEMDGHHKSLQSLSIIYYYDSATSFSWDAFPNLVRLNIRKCKEMESIVVSRSLSSLRSLWIKNCRSLKSIWTIWMATPQLDELGILGCTEMDLSATGDTHRSLRSLAISYCQKLVSSAPFMNSQFHGLTYLWISGEHDESVKCIPKEGWLPASLESLTLTSMKSVETLECKGLTHLTSLQRLTIDECPKLENMEGEKLPASLIKLSVYKSPLLGNRCQKKDPQVWPKISHIRAIKVDSRWIW</sequence>
<dbReference type="PANTHER" id="PTHR36766">
    <property type="entry name" value="PLANT BROAD-SPECTRUM MILDEW RESISTANCE PROTEIN RPW8"/>
    <property type="match status" value="1"/>
</dbReference>
<dbReference type="Pfam" id="PF23559">
    <property type="entry name" value="WHD_DRP"/>
    <property type="match status" value="1"/>
</dbReference>
<keyword evidence="4" id="KW-0611">Plant defense</keyword>
<feature type="domain" description="Disease resistance N-terminal" evidence="7">
    <location>
        <begin position="14"/>
        <end position="93"/>
    </location>
</feature>
<dbReference type="SUPFAM" id="SSF52058">
    <property type="entry name" value="L domain-like"/>
    <property type="match status" value="2"/>
</dbReference>
<evidence type="ECO:0000259" key="9">
    <source>
        <dbReference type="Pfam" id="PF25019"/>
    </source>
</evidence>
<dbReference type="GO" id="GO:0051707">
    <property type="term" value="P:response to other organism"/>
    <property type="evidence" value="ECO:0007669"/>
    <property type="project" value="UniProtKB-ARBA"/>
</dbReference>
<dbReference type="RefSeq" id="XP_052113346.1">
    <property type="nucleotide sequence ID" value="XM_052257386.1"/>
</dbReference>
<dbReference type="Pfam" id="PF18052">
    <property type="entry name" value="Rx_N"/>
    <property type="match status" value="1"/>
</dbReference>
<keyword evidence="5" id="KW-0067">ATP-binding</keyword>
<evidence type="ECO:0000256" key="1">
    <source>
        <dbReference type="ARBA" id="ARBA00022614"/>
    </source>
</evidence>
<gene>
    <name evidence="11" type="primary">LOC110272417</name>
</gene>
<dbReference type="Pfam" id="PF00560">
    <property type="entry name" value="LRR_1"/>
    <property type="match status" value="1"/>
</dbReference>
<dbReference type="Pfam" id="PF25019">
    <property type="entry name" value="LRR_R13L1-DRL21"/>
    <property type="match status" value="1"/>
</dbReference>
<dbReference type="GeneID" id="110272417"/>
<dbReference type="PANTHER" id="PTHR36766:SF45">
    <property type="entry name" value="NB-ARC DOMAIN-CONTAINING PROTEIN"/>
    <property type="match status" value="1"/>
</dbReference>
<organism evidence="10 11">
    <name type="scientific">Arachis duranensis</name>
    <name type="common">Wild peanut</name>
    <dbReference type="NCBI Taxonomy" id="130453"/>
    <lineage>
        <taxon>Eukaryota</taxon>
        <taxon>Viridiplantae</taxon>
        <taxon>Streptophyta</taxon>
        <taxon>Embryophyta</taxon>
        <taxon>Tracheophyta</taxon>
        <taxon>Spermatophyta</taxon>
        <taxon>Magnoliopsida</taxon>
        <taxon>eudicotyledons</taxon>
        <taxon>Gunneridae</taxon>
        <taxon>Pentapetalae</taxon>
        <taxon>rosids</taxon>
        <taxon>fabids</taxon>
        <taxon>Fabales</taxon>
        <taxon>Fabaceae</taxon>
        <taxon>Papilionoideae</taxon>
        <taxon>50 kb inversion clade</taxon>
        <taxon>dalbergioids sensu lato</taxon>
        <taxon>Dalbergieae</taxon>
        <taxon>Pterocarpus clade</taxon>
        <taxon>Arachis</taxon>
    </lineage>
</organism>
<feature type="domain" description="Disease resistance protein winged helix" evidence="8">
    <location>
        <begin position="256"/>
        <end position="323"/>
    </location>
</feature>
<evidence type="ECO:0000313" key="10">
    <source>
        <dbReference type="Proteomes" id="UP000515211"/>
    </source>
</evidence>
<dbReference type="Gene3D" id="1.10.10.10">
    <property type="entry name" value="Winged helix-like DNA-binding domain superfamily/Winged helix DNA-binding domain"/>
    <property type="match status" value="1"/>
</dbReference>
<dbReference type="InterPro" id="IPR036388">
    <property type="entry name" value="WH-like_DNA-bd_sf"/>
</dbReference>